<dbReference type="GO" id="GO:0016925">
    <property type="term" value="P:protein sumoylation"/>
    <property type="evidence" value="ECO:0000318"/>
    <property type="project" value="GO_Central"/>
</dbReference>
<organism evidence="2 3">
    <name type="scientific">Theobroma cacao</name>
    <name type="common">Cacao</name>
    <name type="synonym">Cocoa</name>
    <dbReference type="NCBI Taxonomy" id="3641"/>
    <lineage>
        <taxon>Eukaryota</taxon>
        <taxon>Viridiplantae</taxon>
        <taxon>Streptophyta</taxon>
        <taxon>Embryophyta</taxon>
        <taxon>Tracheophyta</taxon>
        <taxon>Spermatophyta</taxon>
        <taxon>Magnoliopsida</taxon>
        <taxon>eudicotyledons</taxon>
        <taxon>Gunneridae</taxon>
        <taxon>Pentapetalae</taxon>
        <taxon>rosids</taxon>
        <taxon>malvids</taxon>
        <taxon>Malvales</taxon>
        <taxon>Malvaceae</taxon>
        <taxon>Byttnerioideae</taxon>
        <taxon>Theobroma</taxon>
    </lineage>
</organism>
<dbReference type="Gramene" id="EOY05380">
    <property type="protein sequence ID" value="EOY05380"/>
    <property type="gene ID" value="TCM_020390"/>
</dbReference>
<dbReference type="SUPFAM" id="SSF54236">
    <property type="entry name" value="Ubiquitin-like"/>
    <property type="match status" value="1"/>
</dbReference>
<dbReference type="GO" id="GO:0031386">
    <property type="term" value="F:protein tag activity"/>
    <property type="evidence" value="ECO:0000318"/>
    <property type="project" value="GO_Central"/>
</dbReference>
<keyword evidence="3" id="KW-1185">Reference proteome</keyword>
<dbReference type="InterPro" id="IPR000626">
    <property type="entry name" value="Ubiquitin-like_dom"/>
</dbReference>
<evidence type="ECO:0000313" key="3">
    <source>
        <dbReference type="Proteomes" id="UP000026915"/>
    </source>
</evidence>
<dbReference type="PROSITE" id="PS50053">
    <property type="entry name" value="UBIQUITIN_2"/>
    <property type="match status" value="1"/>
</dbReference>
<dbReference type="PANTHER" id="PTHR10562">
    <property type="entry name" value="SMALL UBIQUITIN-RELATED MODIFIER"/>
    <property type="match status" value="1"/>
</dbReference>
<dbReference type="InterPro" id="IPR022617">
    <property type="entry name" value="Rad60/SUMO-like_dom"/>
</dbReference>
<dbReference type="HOGENOM" id="CLU_148322_4_0_1"/>
<dbReference type="eggNOG" id="KOG1769">
    <property type="taxonomic scope" value="Eukaryota"/>
</dbReference>
<reference evidence="2 3" key="1">
    <citation type="journal article" date="2013" name="Genome Biol.">
        <title>The genome sequence of the most widely cultivated cacao type and its use to identify candidate genes regulating pod color.</title>
        <authorList>
            <person name="Motamayor J.C."/>
            <person name="Mockaitis K."/>
            <person name="Schmutz J."/>
            <person name="Haiminen N."/>
            <person name="Iii D.L."/>
            <person name="Cornejo O."/>
            <person name="Findley S.D."/>
            <person name="Zheng P."/>
            <person name="Utro F."/>
            <person name="Royaert S."/>
            <person name="Saski C."/>
            <person name="Jenkins J."/>
            <person name="Podicheti R."/>
            <person name="Zhao M."/>
            <person name="Scheffler B.E."/>
            <person name="Stack J.C."/>
            <person name="Feltus F.A."/>
            <person name="Mustiga G.M."/>
            <person name="Amores F."/>
            <person name="Phillips W."/>
            <person name="Marelli J.P."/>
            <person name="May G.D."/>
            <person name="Shapiro H."/>
            <person name="Ma J."/>
            <person name="Bustamante C.D."/>
            <person name="Schnell R.J."/>
            <person name="Main D."/>
            <person name="Gilbert D."/>
            <person name="Parida L."/>
            <person name="Kuhn D.N."/>
        </authorList>
    </citation>
    <scope>NUCLEOTIDE SEQUENCE [LARGE SCALE GENOMIC DNA]</scope>
    <source>
        <strain evidence="3">cv. Matina 1-6</strain>
    </source>
</reference>
<dbReference type="GO" id="GO:0044389">
    <property type="term" value="F:ubiquitin-like protein ligase binding"/>
    <property type="evidence" value="ECO:0000318"/>
    <property type="project" value="GO_Central"/>
</dbReference>
<dbReference type="Gene3D" id="3.10.20.90">
    <property type="entry name" value="Phosphatidylinositol 3-kinase Catalytic Subunit, Chain A, domain 1"/>
    <property type="match status" value="1"/>
</dbReference>
<dbReference type="EMBL" id="CM001882">
    <property type="protein sequence ID" value="EOY05380.1"/>
    <property type="molecule type" value="Genomic_DNA"/>
</dbReference>
<evidence type="ECO:0000259" key="1">
    <source>
        <dbReference type="PROSITE" id="PS50053"/>
    </source>
</evidence>
<proteinExistence type="predicted"/>
<dbReference type="InParanoid" id="A0A061EK07"/>
<accession>A0A061EK07</accession>
<dbReference type="STRING" id="3641.A0A061EK07"/>
<feature type="domain" description="Ubiquitin-like" evidence="1">
    <location>
        <begin position="14"/>
        <end position="89"/>
    </location>
</feature>
<dbReference type="GO" id="GO:0005634">
    <property type="term" value="C:nucleus"/>
    <property type="evidence" value="ECO:0000318"/>
    <property type="project" value="GO_Central"/>
</dbReference>
<protein>
    <submittedName>
        <fullName evidence="2">Small ubiquitin modifier 2</fullName>
    </submittedName>
</protein>
<dbReference type="AlphaFoldDB" id="A0A061EK07"/>
<evidence type="ECO:0000313" key="2">
    <source>
        <dbReference type="EMBL" id="EOY05380.1"/>
    </source>
</evidence>
<name>A0A061EK07_THECC</name>
<dbReference type="InterPro" id="IPR029071">
    <property type="entry name" value="Ubiquitin-like_domsf"/>
</dbReference>
<dbReference type="Pfam" id="PF11976">
    <property type="entry name" value="Rad60-SLD"/>
    <property type="match status" value="1"/>
</dbReference>
<gene>
    <name evidence="2" type="ORF">TCM_020390</name>
</gene>
<dbReference type="Proteomes" id="UP000026915">
    <property type="component" value="Chromosome 4"/>
</dbReference>
<sequence length="89" mass="10124">MSSPRSEYLPNDRVRITVKNQDGEKACYSMKRTSPLCKLMKAHCSIFSLELNTASFLFGSRCLHEDETPEQVGMEDVEKIECMIYQIGG</sequence>